<keyword evidence="1" id="KW-0732">Signal</keyword>
<reference evidence="3" key="1">
    <citation type="journal article" date="2019" name="Int. J. Syst. Evol. Microbiol.">
        <title>The Global Catalogue of Microorganisms (GCM) 10K type strain sequencing project: providing services to taxonomists for standard genome sequencing and annotation.</title>
        <authorList>
            <consortium name="The Broad Institute Genomics Platform"/>
            <consortium name="The Broad Institute Genome Sequencing Center for Infectious Disease"/>
            <person name="Wu L."/>
            <person name="Ma J."/>
        </authorList>
    </citation>
    <scope>NUCLEOTIDE SEQUENCE [LARGE SCALE GENOMIC DNA]</scope>
    <source>
        <strain evidence="3">KCTC 42248</strain>
    </source>
</reference>
<gene>
    <name evidence="2" type="ORF">ACFSQ3_07800</name>
</gene>
<evidence type="ECO:0000313" key="2">
    <source>
        <dbReference type="EMBL" id="MFD2598854.1"/>
    </source>
</evidence>
<accession>A0ABW5NIB9</accession>
<evidence type="ECO:0000256" key="1">
    <source>
        <dbReference type="SAM" id="SignalP"/>
    </source>
</evidence>
<dbReference type="Proteomes" id="UP001597393">
    <property type="component" value="Unassembled WGS sequence"/>
</dbReference>
<comment type="caution">
    <text evidence="2">The sequence shown here is derived from an EMBL/GenBank/DDBJ whole genome shotgun (WGS) entry which is preliminary data.</text>
</comment>
<dbReference type="RefSeq" id="WP_380868985.1">
    <property type="nucleotide sequence ID" value="NZ_JBHUMA010000006.1"/>
</dbReference>
<name>A0ABW5NIB9_9SPHI</name>
<feature type="signal peptide" evidence="1">
    <location>
        <begin position="1"/>
        <end position="18"/>
    </location>
</feature>
<protein>
    <recommendedName>
        <fullName evidence="4">Lipoprotein</fullName>
    </recommendedName>
</protein>
<feature type="chain" id="PRO_5045183229" description="Lipoprotein" evidence="1">
    <location>
        <begin position="19"/>
        <end position="172"/>
    </location>
</feature>
<organism evidence="2 3">
    <name type="scientific">Sphingobacterium corticis</name>
    <dbReference type="NCBI Taxonomy" id="1812823"/>
    <lineage>
        <taxon>Bacteria</taxon>
        <taxon>Pseudomonadati</taxon>
        <taxon>Bacteroidota</taxon>
        <taxon>Sphingobacteriia</taxon>
        <taxon>Sphingobacteriales</taxon>
        <taxon>Sphingobacteriaceae</taxon>
        <taxon>Sphingobacterium</taxon>
    </lineage>
</organism>
<proteinExistence type="predicted"/>
<dbReference type="EMBL" id="JBHUMA010000006">
    <property type="protein sequence ID" value="MFD2598854.1"/>
    <property type="molecule type" value="Genomic_DNA"/>
</dbReference>
<keyword evidence="3" id="KW-1185">Reference proteome</keyword>
<evidence type="ECO:0008006" key="4">
    <source>
        <dbReference type="Google" id="ProtNLM"/>
    </source>
</evidence>
<evidence type="ECO:0000313" key="3">
    <source>
        <dbReference type="Proteomes" id="UP001597393"/>
    </source>
</evidence>
<sequence>MKRPKLILFAFSTFSALAINIACQSSSDKQSGNQDTVSMIEKEHSETKLTEVPFAIAKNYFVKNDASPSETAVIKTKEEFDKIFGAAAVMGEQGTPTPIDFDKQFVIAVVIEPTEFSTTIEPLDLKVDEGNIKHRYSVHITQKELHISHPAMILIVDKKHEAPVVFERPDQA</sequence>